<dbReference type="Gene3D" id="1.20.58.390">
    <property type="entry name" value="Neurotransmitter-gated ion-channel transmembrane domain"/>
    <property type="match status" value="1"/>
</dbReference>
<name>A0A812WKH4_SYMPI</name>
<dbReference type="Gene3D" id="3.40.525.10">
    <property type="entry name" value="CRAL-TRIO lipid binding domain"/>
    <property type="match status" value="1"/>
</dbReference>
<dbReference type="Pfam" id="PF00650">
    <property type="entry name" value="CRAL_TRIO"/>
    <property type="match status" value="1"/>
</dbReference>
<feature type="transmembrane region" description="Helical" evidence="1">
    <location>
        <begin position="436"/>
        <end position="455"/>
    </location>
</feature>
<proteinExistence type="predicted"/>
<feature type="transmembrane region" description="Helical" evidence="1">
    <location>
        <begin position="500"/>
        <end position="522"/>
    </location>
</feature>
<dbReference type="CDD" id="cd00170">
    <property type="entry name" value="SEC14"/>
    <property type="match status" value="1"/>
</dbReference>
<dbReference type="SUPFAM" id="SSF63712">
    <property type="entry name" value="Nicotinic receptor ligand binding domain-like"/>
    <property type="match status" value="1"/>
</dbReference>
<organism evidence="3 4">
    <name type="scientific">Symbiodinium pilosum</name>
    <name type="common">Dinoflagellate</name>
    <dbReference type="NCBI Taxonomy" id="2952"/>
    <lineage>
        <taxon>Eukaryota</taxon>
        <taxon>Sar</taxon>
        <taxon>Alveolata</taxon>
        <taxon>Dinophyceae</taxon>
        <taxon>Suessiales</taxon>
        <taxon>Symbiodiniaceae</taxon>
        <taxon>Symbiodinium</taxon>
    </lineage>
</organism>
<dbReference type="GO" id="GO:0004888">
    <property type="term" value="F:transmembrane signaling receptor activity"/>
    <property type="evidence" value="ECO:0007669"/>
    <property type="project" value="InterPro"/>
</dbReference>
<feature type="transmembrane region" description="Helical" evidence="1">
    <location>
        <begin position="475"/>
        <end position="493"/>
    </location>
</feature>
<reference evidence="3" key="1">
    <citation type="submission" date="2021-02" db="EMBL/GenBank/DDBJ databases">
        <authorList>
            <person name="Dougan E. K."/>
            <person name="Rhodes N."/>
            <person name="Thang M."/>
            <person name="Chan C."/>
        </authorList>
    </citation>
    <scope>NUCLEOTIDE SEQUENCE</scope>
</reference>
<dbReference type="SUPFAM" id="SSF52087">
    <property type="entry name" value="CRAL/TRIO domain"/>
    <property type="match status" value="1"/>
</dbReference>
<dbReference type="GO" id="GO:0005230">
    <property type="term" value="F:extracellular ligand-gated monoatomic ion channel activity"/>
    <property type="evidence" value="ECO:0007669"/>
    <property type="project" value="InterPro"/>
</dbReference>
<keyword evidence="1" id="KW-0812">Transmembrane</keyword>
<accession>A0A812WKH4</accession>
<keyword evidence="4" id="KW-1185">Reference proteome</keyword>
<keyword evidence="1" id="KW-1133">Transmembrane helix</keyword>
<dbReference type="EMBL" id="CAJNIZ010044038">
    <property type="protein sequence ID" value="CAE7676107.1"/>
    <property type="molecule type" value="Genomic_DNA"/>
</dbReference>
<sequence>MRVVARGALGHPVIFMSMQHQPSKSNSTNAAEHMAAVLEAACAAGRGAWGFDVVCDCRGFQLSKNLDPRPAVSAVEMLKHAYRGRMRRAFLVGAPVAFGGFWKLVKGLLPKPTQDKIQFISVQEAFGVLQGCCGSAASTIVVELLTSRKDILRHKLDVLCLSAEKAALSSVGVFVRSLKGSPLLFPAMREARRSDQMKENLHDEYWEGDVILSLSWHDPRTAGLVPQELHHRILSEDQAKSLMWIPDVVVTNAEIEGKQVVSTSFFVDSSGNVNKTQRVLVKIKEEFDGKEFPYDKQALKILLTSATYMADAVQLVPCKDANFTDAGPAQFDKSDWTYLWNDLTAFVESSGPLRKSRAQFVVHIARDATPYLSGTIFPEIMIVVLGYTVFLFPVNPGFAMPRVSSAMIAFLSILTISTRTSAMLPEVRRGIVWMELFEIVCKMLLFTTILLNILTERVFHTWQQPELANRLVYELRVGFPIIAFLALASCWLATGQHLQLFAAVQRVALLMAVMTFIVSVVLRDKGHPVEK</sequence>
<dbReference type="InterPro" id="IPR006201">
    <property type="entry name" value="Neur_channel"/>
</dbReference>
<dbReference type="InterPro" id="IPR036865">
    <property type="entry name" value="CRAL-TRIO_dom_sf"/>
</dbReference>
<evidence type="ECO:0000313" key="3">
    <source>
        <dbReference type="EMBL" id="CAE7676107.1"/>
    </source>
</evidence>
<dbReference type="OrthoDB" id="8890589at2759"/>
<dbReference type="Pfam" id="PF02931">
    <property type="entry name" value="Neur_chan_LBD"/>
    <property type="match status" value="1"/>
</dbReference>
<dbReference type="InterPro" id="IPR006202">
    <property type="entry name" value="Neur_chan_lig-bd"/>
</dbReference>
<dbReference type="InterPro" id="IPR036734">
    <property type="entry name" value="Neur_chan_lig-bd_sf"/>
</dbReference>
<dbReference type="InterPro" id="IPR038050">
    <property type="entry name" value="Neuro_actylchol_rec"/>
</dbReference>
<dbReference type="PROSITE" id="PS50191">
    <property type="entry name" value="CRAL_TRIO"/>
    <property type="match status" value="1"/>
</dbReference>
<comment type="caution">
    <text evidence="3">The sequence shown here is derived from an EMBL/GenBank/DDBJ whole genome shotgun (WGS) entry which is preliminary data.</text>
</comment>
<dbReference type="GO" id="GO:0016020">
    <property type="term" value="C:membrane"/>
    <property type="evidence" value="ECO:0007669"/>
    <property type="project" value="InterPro"/>
</dbReference>
<evidence type="ECO:0000256" key="1">
    <source>
        <dbReference type="SAM" id="Phobius"/>
    </source>
</evidence>
<keyword evidence="1" id="KW-0472">Membrane</keyword>
<feature type="domain" description="CRAL-TRIO" evidence="2">
    <location>
        <begin position="1"/>
        <end position="120"/>
    </location>
</feature>
<feature type="transmembrane region" description="Helical" evidence="1">
    <location>
        <begin position="376"/>
        <end position="394"/>
    </location>
</feature>
<evidence type="ECO:0000313" key="4">
    <source>
        <dbReference type="Proteomes" id="UP000649617"/>
    </source>
</evidence>
<dbReference type="Gene3D" id="2.70.170.10">
    <property type="entry name" value="Neurotransmitter-gated ion-channel ligand-binding domain"/>
    <property type="match status" value="1"/>
</dbReference>
<dbReference type="Proteomes" id="UP000649617">
    <property type="component" value="Unassembled WGS sequence"/>
</dbReference>
<evidence type="ECO:0000259" key="2">
    <source>
        <dbReference type="PROSITE" id="PS50191"/>
    </source>
</evidence>
<dbReference type="PANTHER" id="PTHR18945">
    <property type="entry name" value="NEUROTRANSMITTER GATED ION CHANNEL"/>
    <property type="match status" value="1"/>
</dbReference>
<gene>
    <name evidence="3" type="primary">unc-29</name>
    <name evidence="3" type="ORF">SPIL2461_LOCUS18745</name>
</gene>
<dbReference type="AlphaFoldDB" id="A0A812WKH4"/>
<protein>
    <submittedName>
        <fullName evidence="3">Unc-29 protein</fullName>
    </submittedName>
</protein>
<dbReference type="InterPro" id="IPR001251">
    <property type="entry name" value="CRAL-TRIO_dom"/>
</dbReference>